<feature type="compositionally biased region" description="Acidic residues" evidence="1">
    <location>
        <begin position="961"/>
        <end position="983"/>
    </location>
</feature>
<dbReference type="PANTHER" id="PTHR10199">
    <property type="entry name" value="THROMBOSPONDIN"/>
    <property type="match status" value="1"/>
</dbReference>
<feature type="region of interest" description="Disordered" evidence="1">
    <location>
        <begin position="961"/>
        <end position="1028"/>
    </location>
</feature>
<dbReference type="Gene3D" id="4.10.1080.10">
    <property type="entry name" value="TSP type-3 repeat"/>
    <property type="match status" value="1"/>
</dbReference>
<proteinExistence type="predicted"/>
<feature type="compositionally biased region" description="Acidic residues" evidence="1">
    <location>
        <begin position="487"/>
        <end position="498"/>
    </location>
</feature>
<dbReference type="PANTHER" id="PTHR10199:SF119">
    <property type="entry name" value="RE20510P"/>
    <property type="match status" value="1"/>
</dbReference>
<feature type="region of interest" description="Disordered" evidence="1">
    <location>
        <begin position="421"/>
        <end position="565"/>
    </location>
</feature>
<dbReference type="EMBL" id="CP054475">
    <property type="protein sequence ID" value="UXD86377.1"/>
    <property type="molecule type" value="Genomic_DNA"/>
</dbReference>
<keyword evidence="5" id="KW-1185">Reference proteome</keyword>
<feature type="compositionally biased region" description="Acidic residues" evidence="1">
    <location>
        <begin position="506"/>
        <end position="519"/>
    </location>
</feature>
<dbReference type="RefSeq" id="WP_260998344.1">
    <property type="nucleotide sequence ID" value="NZ_CP054475.1"/>
</dbReference>
<protein>
    <recommendedName>
        <fullName evidence="3">GLUG domain-containing protein</fullName>
    </recommendedName>
</protein>
<dbReference type="Proteomes" id="UP001065322">
    <property type="component" value="Chromosome"/>
</dbReference>
<keyword evidence="2" id="KW-0732">Signal</keyword>
<dbReference type="InterPro" id="IPR011493">
    <property type="entry name" value="GLUG"/>
</dbReference>
<gene>
    <name evidence="4" type="ORF">HUF19_02485</name>
</gene>
<feature type="signal peptide" evidence="2">
    <location>
        <begin position="1"/>
        <end position="21"/>
    </location>
</feature>
<name>A0ABY6A5V4_9GAMM</name>
<dbReference type="InterPro" id="IPR018247">
    <property type="entry name" value="EF_Hand_1_Ca_BS"/>
</dbReference>
<feature type="compositionally biased region" description="Gly residues" evidence="1">
    <location>
        <begin position="1000"/>
        <end position="1028"/>
    </location>
</feature>
<evidence type="ECO:0000256" key="1">
    <source>
        <dbReference type="SAM" id="MobiDB-lite"/>
    </source>
</evidence>
<feature type="compositionally biased region" description="Acidic residues" evidence="1">
    <location>
        <begin position="435"/>
        <end position="454"/>
    </location>
</feature>
<feature type="domain" description="GLUG" evidence="3">
    <location>
        <begin position="188"/>
        <end position="214"/>
    </location>
</feature>
<evidence type="ECO:0000313" key="5">
    <source>
        <dbReference type="Proteomes" id="UP001065322"/>
    </source>
</evidence>
<reference evidence="5" key="1">
    <citation type="submission" date="2020-06" db="EMBL/GenBank/DDBJ databases">
        <title>Thalassolituus marinus alknpb1M-1, a hydrocarbon-degrading bacterium isolated from the deep-sea overlying water using an in-situ strategy from the South China Sea basin.</title>
        <authorList>
            <person name="Dong C."/>
            <person name="Chen Y."/>
            <person name="Shao Z."/>
        </authorList>
    </citation>
    <scope>NUCLEOTIDE SEQUENCE [LARGE SCALE GENOMIC DNA]</scope>
    <source>
        <strain evidence="5">alknpb1M-1</strain>
    </source>
</reference>
<dbReference type="PROSITE" id="PS00018">
    <property type="entry name" value="EF_HAND_1"/>
    <property type="match status" value="1"/>
</dbReference>
<sequence length="1054" mass="110604">MKSLKYFLPALLFTSSTQVFAENNRADYDIDDNGLIEINDLADLNEIRNALDGRSLYGSSAGCPSSGCVGFELTSDLNFDQNGDGVLNEYDPYWNNGTGWQHIGNPSTPFTAVFNGNNHSIHNLLINRPGESYASLFGRVENTTISNIHLRGPLSFITGYKSVGPLAGHIVNTQVINASADVEVFAYGTTSGGLIGWAQNNAVIRHSYATGNVTTNSWRAGGLVGMSSTNSVIEGCFATGNIMGTSQEASGVMSGGLAGTLREGSLISNSFATGSVSGNSSASSLVGSMVHSEVKNAFAIGHVTYTSTQTPAGLVGTVYRDGNEFISYSHWATDTTGRTHMVNGSTVTSVGNAGVTLAELQCPVAGTDSSCSSAVLYSGWETETYDAGTSAPVPYWDFGDSNQLPGLLINGVVHRDSDGDGVLDADDKYPFDASESTDTDGDGIADNTDPDIDNDGVANNEDAFPYDDTESSDRDGDGVGDNRDAFPDDSNEWLDNDNDGAGNNSDTDDDNDGVADENDAFPYDAAEWADTDKDGIGNNADPDDDNDGVADSEDAFPLDPSASRADQVVDADGNGLIEIKTLADLNNIRNNLDGTSMDGITAGCPNTLCHGFELTADLDFDTNGDGQMDANDEYWNDGEGWISIGSRKYPFEAQFNGNGHRISNLYINRPSGIWEGLFATINNADIRLLSLDGPLMSVTANTYVGAIAGGVWDSNISGVWIRGDVAGEAYVGGLAGVMINNSGTPRQILFSYNMGNVTATNNDYFAQAGGLVGSADGIDISNSAFYGDVDGYETGGLIGRVRNNGTLINTYVRGNVNSKNSAGGLVGRGLNSTIIIQNAYVSGVISSATDIAGAMVGESDVMRINNSYWATESGPQQPWGSSNLLDDNSAEYGAVSDAALRCAVSADNTSCASITLFNGWSDSTYTAPDGQPVSFWDFGTSEQLPVLTALGRVLRDTDADGYIDDEDAFPEDPAEWSDVDGDGIGDNSDPVDNRDDPDGGDGSDGGDGTDGTDSGGSSSGRSSSGGGSLLWLLGMTPLLLRRKMNRTSGNPRIL</sequence>
<feature type="compositionally biased region" description="Acidic residues" evidence="1">
    <location>
        <begin position="541"/>
        <end position="556"/>
    </location>
</feature>
<feature type="chain" id="PRO_5046250603" description="GLUG domain-containing protein" evidence="2">
    <location>
        <begin position="22"/>
        <end position="1054"/>
    </location>
</feature>
<feature type="domain" description="GLUG" evidence="3">
    <location>
        <begin position="217"/>
        <end position="242"/>
    </location>
</feature>
<dbReference type="InterPro" id="IPR028974">
    <property type="entry name" value="TSP_type-3_rpt"/>
</dbReference>
<evidence type="ECO:0000313" key="4">
    <source>
        <dbReference type="EMBL" id="UXD86377.1"/>
    </source>
</evidence>
<accession>A0ABY6A5V4</accession>
<dbReference type="SUPFAM" id="SSF103647">
    <property type="entry name" value="TSP type-3 repeat"/>
    <property type="match status" value="2"/>
</dbReference>
<organism evidence="4 5">
    <name type="scientific">Thalassolituus hydrocarboniclasticus</name>
    <dbReference type="NCBI Taxonomy" id="2742796"/>
    <lineage>
        <taxon>Bacteria</taxon>
        <taxon>Pseudomonadati</taxon>
        <taxon>Pseudomonadota</taxon>
        <taxon>Gammaproteobacteria</taxon>
        <taxon>Oceanospirillales</taxon>
        <taxon>Oceanospirillaceae</taxon>
        <taxon>Thalassolituus</taxon>
    </lineage>
</organism>
<feature type="compositionally biased region" description="Basic and acidic residues" evidence="1">
    <location>
        <begin position="471"/>
        <end position="486"/>
    </location>
</feature>
<evidence type="ECO:0000256" key="2">
    <source>
        <dbReference type="SAM" id="SignalP"/>
    </source>
</evidence>
<dbReference type="Gene3D" id="2.160.20.110">
    <property type="match status" value="3"/>
</dbReference>
<evidence type="ECO:0000259" key="3">
    <source>
        <dbReference type="Pfam" id="PF07581"/>
    </source>
</evidence>
<dbReference type="Pfam" id="PF07581">
    <property type="entry name" value="Glug"/>
    <property type="match status" value="2"/>
</dbReference>